<keyword evidence="1" id="KW-0812">Transmembrane</keyword>
<accession>A0A0K1P9R0</accession>
<dbReference type="PANTHER" id="PTHR40394:SF2">
    <property type="entry name" value="QUINOL:CYTOCHROME C OXIDOREDUCTASE MEMBRANE PROTEIN"/>
    <property type="match status" value="1"/>
</dbReference>
<dbReference type="PANTHER" id="PTHR40394">
    <property type="entry name" value="LIPOPROTEIN-RELATED"/>
    <property type="match status" value="1"/>
</dbReference>
<feature type="transmembrane region" description="Helical" evidence="1">
    <location>
        <begin position="54"/>
        <end position="74"/>
    </location>
</feature>
<evidence type="ECO:0000313" key="2">
    <source>
        <dbReference type="EMBL" id="AKU90250.1"/>
    </source>
</evidence>
<dbReference type="Pfam" id="PF11821">
    <property type="entry name" value="ActD"/>
    <property type="match status" value="1"/>
</dbReference>
<dbReference type="RefSeq" id="WP_050724723.1">
    <property type="nucleotide sequence ID" value="NZ_CP012332.1"/>
</dbReference>
<dbReference type="STRING" id="1391653.AKJ08_0637"/>
<evidence type="ECO:0000313" key="3">
    <source>
        <dbReference type="Proteomes" id="UP000055590"/>
    </source>
</evidence>
<dbReference type="OrthoDB" id="9792475at2"/>
<keyword evidence="1" id="KW-1133">Transmembrane helix</keyword>
<dbReference type="Proteomes" id="UP000055590">
    <property type="component" value="Chromosome"/>
</dbReference>
<organism evidence="2 3">
    <name type="scientific">Vulgatibacter incomptus</name>
    <dbReference type="NCBI Taxonomy" id="1391653"/>
    <lineage>
        <taxon>Bacteria</taxon>
        <taxon>Pseudomonadati</taxon>
        <taxon>Myxococcota</taxon>
        <taxon>Myxococcia</taxon>
        <taxon>Myxococcales</taxon>
        <taxon>Cystobacterineae</taxon>
        <taxon>Vulgatibacteraceae</taxon>
        <taxon>Vulgatibacter</taxon>
    </lineage>
</organism>
<proteinExistence type="predicted"/>
<dbReference type="KEGG" id="vin:AKJ08_0637"/>
<feature type="transmembrane region" description="Helical" evidence="1">
    <location>
        <begin position="94"/>
        <end position="120"/>
    </location>
</feature>
<protein>
    <submittedName>
        <fullName evidence="2">ABC-type Fe3+ transport system protein</fullName>
    </submittedName>
</protein>
<keyword evidence="1" id="KW-0472">Membrane</keyword>
<keyword evidence="3" id="KW-1185">Reference proteome</keyword>
<dbReference type="InterPro" id="IPR021776">
    <property type="entry name" value="ActD"/>
</dbReference>
<dbReference type="AlphaFoldDB" id="A0A0K1P9R0"/>
<name>A0A0K1P9R0_9BACT</name>
<sequence>MRRGVVAEFEDPERLLGAVLAMKAEGFNAMDAYTPYAVQPVIEALDLPRSRVPLYCLLAGVFGGCYAYLIQFWMNGFDFAINVGGRPLGSAPAFIPPTFEGTVLLAALMSIFSFLGFAGLPQVAAPIFSVEGFERASIDRYFLALEELDPRYDPEIASAVLRKAGALRITFLPVPEPAPVPNPVADGPVA</sequence>
<reference evidence="2 3" key="1">
    <citation type="submission" date="2015-08" db="EMBL/GenBank/DDBJ databases">
        <authorList>
            <person name="Babu N.S."/>
            <person name="Beckwith C.J."/>
            <person name="Beseler K.G."/>
            <person name="Brison A."/>
            <person name="Carone J.V."/>
            <person name="Caskin T.P."/>
            <person name="Diamond M."/>
            <person name="Durham M.E."/>
            <person name="Foxe J.M."/>
            <person name="Go M."/>
            <person name="Henderson B.A."/>
            <person name="Jones I.B."/>
            <person name="McGettigan J.A."/>
            <person name="Micheletti S.J."/>
            <person name="Nasrallah M.E."/>
            <person name="Ortiz D."/>
            <person name="Piller C.R."/>
            <person name="Privatt S.R."/>
            <person name="Schneider S.L."/>
            <person name="Sharp S."/>
            <person name="Smith T.C."/>
            <person name="Stanton J.D."/>
            <person name="Ullery H.E."/>
            <person name="Wilson R.J."/>
            <person name="Serrano M.G."/>
            <person name="Buck G."/>
            <person name="Lee V."/>
            <person name="Wang Y."/>
            <person name="Carvalho R."/>
            <person name="Voegtly L."/>
            <person name="Shi R."/>
            <person name="Duckworth R."/>
            <person name="Johnson A."/>
            <person name="Loviza R."/>
            <person name="Walstead R."/>
            <person name="Shah Z."/>
            <person name="Kiflezghi M."/>
            <person name="Wade K."/>
            <person name="Ball S.L."/>
            <person name="Bradley K.W."/>
            <person name="Asai D.J."/>
            <person name="Bowman C.A."/>
            <person name="Russell D.A."/>
            <person name="Pope W.H."/>
            <person name="Jacobs-Sera D."/>
            <person name="Hendrix R.W."/>
            <person name="Hatfull G.F."/>
        </authorList>
    </citation>
    <scope>NUCLEOTIDE SEQUENCE [LARGE SCALE GENOMIC DNA]</scope>
    <source>
        <strain evidence="2 3">DSM 27710</strain>
    </source>
</reference>
<gene>
    <name evidence="2" type="ORF">AKJ08_0637</name>
</gene>
<dbReference type="EMBL" id="CP012332">
    <property type="protein sequence ID" value="AKU90250.1"/>
    <property type="molecule type" value="Genomic_DNA"/>
</dbReference>
<evidence type="ECO:0000256" key="1">
    <source>
        <dbReference type="SAM" id="Phobius"/>
    </source>
</evidence>